<dbReference type="KEGG" id="uma:UMAG_00446"/>
<dbReference type="OMA" id="DGHEVWQ"/>
<comment type="pathway">
    <text evidence="2">Glycan metabolism; cellulose degradation.</text>
</comment>
<dbReference type="FunFam" id="3.20.20.300:FF:000002">
    <property type="entry name" value="Probable beta-glucosidase"/>
    <property type="match status" value="1"/>
</dbReference>
<dbReference type="Pfam" id="PF01915">
    <property type="entry name" value="Glyco_hydro_3_C"/>
    <property type="match status" value="1"/>
</dbReference>
<evidence type="ECO:0000256" key="8">
    <source>
        <dbReference type="ARBA" id="ARBA00023277"/>
    </source>
</evidence>
<feature type="signal peptide" evidence="11">
    <location>
        <begin position="1"/>
        <end position="20"/>
    </location>
</feature>
<dbReference type="InterPro" id="IPR002772">
    <property type="entry name" value="Glyco_hydro_3_C"/>
</dbReference>
<sequence>MKFSTFLPLAALACAAQSLAIITPNADYQQLFGERDLDGPTQFLERRQQGIGGAGQNGPGYQTVPNVPFNGNDSLPYSPPFYPTPQTKGTSQKWKDAIGKARAYLQQFNQTEKVMLTTGSGWTRGPCVGNIAPIPRVNFPGMCLMDGPAGVRGTDRITSFPDAITAAASFDRDLFYKRAYALGEEFKTKGANIWLGPMMNLARSPAAGRSWEGFGADPYLNGEGSYFSVLGAQDAGVQATLKHYINNEQEHFRNEGSSNIDSRTERELYLHPFLRGVQAGAASIMCSYNLVNNSWACQNSELLNNRLKTELEFPGYVMSDWGAQHAGVASANAGLDMTMPGDVLCCSRQEGSLWGGNLTNAINNGSVTTTRLDDMATRILAGWFLLGQDQGFPEPNFNFFDKMDPATNQHIDATADHYKIAREVASAGTVLLKNHRHALPLNKPRNMAVVGSDAGPLYQGSNYWPDRAQNGGLPYGTLGQGWGSGASDYSYFFSPYEALQARAREDRTDFQWNFDDFNIAQSVKISNMTDVALVFVSAESGEGYITVDQNEGDRNNLTLWNQGEQLIRNVTAVNNNTVVIIHSVGAVDMESFAENPNVTAIVWAQLPGSESGRALVDVLYGDYNPSGRLPYTIGKNRTDYSADVLYYNDTVTPQINYTEALNIDYRHFDAKNIEPRYEFGFGLSYTKFSYSGAWTQQVGWADNSWWGSSNASTGLPEWLFQPKYELTFSLTNSGDRDGHEVWQAYLEFPRSSGEPPKVLRNFGREWVNKYNTIEVKFTLSQYDVSTWCNKKNRWLQPEGKLKVLIGASSRDIRQAVVLN</sequence>
<name>A0A0D1ECP0_MYCMD</name>
<keyword evidence="9" id="KW-0326">Glycosidase</keyword>
<dbReference type="InterPro" id="IPR026891">
    <property type="entry name" value="Fn3-like"/>
</dbReference>
<dbReference type="STRING" id="237631.A0A0D1ECP0"/>
<evidence type="ECO:0000256" key="11">
    <source>
        <dbReference type="SAM" id="SignalP"/>
    </source>
</evidence>
<dbReference type="SUPFAM" id="SSF51445">
    <property type="entry name" value="(Trans)glycosidases"/>
    <property type="match status" value="1"/>
</dbReference>
<gene>
    <name evidence="13" type="ORF">UMAG_00446</name>
</gene>
<dbReference type="Pfam" id="PF00933">
    <property type="entry name" value="Glyco_hydro_3"/>
    <property type="match status" value="1"/>
</dbReference>
<dbReference type="Gene3D" id="2.60.40.10">
    <property type="entry name" value="Immunoglobulins"/>
    <property type="match status" value="1"/>
</dbReference>
<evidence type="ECO:0000256" key="4">
    <source>
        <dbReference type="ARBA" id="ARBA00012744"/>
    </source>
</evidence>
<evidence type="ECO:0000256" key="10">
    <source>
        <dbReference type="ARBA" id="ARBA00023326"/>
    </source>
</evidence>
<keyword evidence="7" id="KW-0325">Glycoprotein</keyword>
<dbReference type="RefSeq" id="XP_011386313.1">
    <property type="nucleotide sequence ID" value="XM_011388011.1"/>
</dbReference>
<dbReference type="GO" id="GO:0008422">
    <property type="term" value="F:beta-glucosidase activity"/>
    <property type="evidence" value="ECO:0000318"/>
    <property type="project" value="GO_Central"/>
</dbReference>
<comment type="catalytic activity">
    <reaction evidence="1">
        <text>Hydrolysis of terminal, non-reducing beta-D-glucosyl residues with release of beta-D-glucose.</text>
        <dbReference type="EC" id="3.2.1.21"/>
    </reaction>
</comment>
<evidence type="ECO:0000256" key="9">
    <source>
        <dbReference type="ARBA" id="ARBA00023295"/>
    </source>
</evidence>
<keyword evidence="5" id="KW-0378">Hydrolase</keyword>
<evidence type="ECO:0000313" key="14">
    <source>
        <dbReference type="Proteomes" id="UP000000561"/>
    </source>
</evidence>
<evidence type="ECO:0000256" key="6">
    <source>
        <dbReference type="ARBA" id="ARBA00023001"/>
    </source>
</evidence>
<dbReference type="Gene3D" id="3.40.50.1700">
    <property type="entry name" value="Glycoside hydrolase family 3 C-terminal domain"/>
    <property type="match status" value="1"/>
</dbReference>
<comment type="similarity">
    <text evidence="3">Belongs to the glycosyl hydrolase 3 family.</text>
</comment>
<feature type="domain" description="Fibronectin type III-like" evidence="12">
    <location>
        <begin position="740"/>
        <end position="809"/>
    </location>
</feature>
<evidence type="ECO:0000256" key="3">
    <source>
        <dbReference type="ARBA" id="ARBA00005336"/>
    </source>
</evidence>
<evidence type="ECO:0000256" key="7">
    <source>
        <dbReference type="ARBA" id="ARBA00023180"/>
    </source>
</evidence>
<evidence type="ECO:0000256" key="5">
    <source>
        <dbReference type="ARBA" id="ARBA00022801"/>
    </source>
</evidence>
<evidence type="ECO:0000259" key="12">
    <source>
        <dbReference type="SMART" id="SM01217"/>
    </source>
</evidence>
<dbReference type="PRINTS" id="PR00133">
    <property type="entry name" value="GLHYDRLASE3"/>
</dbReference>
<dbReference type="AlphaFoldDB" id="A0A0D1ECP0"/>
<dbReference type="InterPro" id="IPR036962">
    <property type="entry name" value="Glyco_hydro_3_N_sf"/>
</dbReference>
<dbReference type="EC" id="3.2.1.21" evidence="4"/>
<evidence type="ECO:0000256" key="1">
    <source>
        <dbReference type="ARBA" id="ARBA00000448"/>
    </source>
</evidence>
<dbReference type="FunFam" id="3.40.50.1700:FF:000003">
    <property type="entry name" value="Probable beta-glucosidase"/>
    <property type="match status" value="1"/>
</dbReference>
<dbReference type="PANTHER" id="PTHR42715">
    <property type="entry name" value="BETA-GLUCOSIDASE"/>
    <property type="match status" value="1"/>
</dbReference>
<dbReference type="FunCoup" id="A0A0D1ECP0">
    <property type="interactions" value="31"/>
</dbReference>
<dbReference type="OrthoDB" id="416222at2759"/>
<dbReference type="eggNOG" id="ENOG502QR4D">
    <property type="taxonomic scope" value="Eukaryota"/>
</dbReference>
<dbReference type="PANTHER" id="PTHR42715:SF2">
    <property type="entry name" value="BETA-GLUCOSIDASE F-RELATED"/>
    <property type="match status" value="1"/>
</dbReference>
<accession>A0A0D1ECP0</accession>
<keyword evidence="8" id="KW-0119">Carbohydrate metabolism</keyword>
<dbReference type="InParanoid" id="A0A0D1ECP0"/>
<keyword evidence="10" id="KW-0624">Polysaccharide degradation</keyword>
<protein>
    <recommendedName>
        <fullName evidence="4">beta-glucosidase</fullName>
        <ecNumber evidence="4">3.2.1.21</ecNumber>
    </recommendedName>
</protein>
<feature type="chain" id="PRO_5002229778" description="beta-glucosidase" evidence="11">
    <location>
        <begin position="21"/>
        <end position="819"/>
    </location>
</feature>
<dbReference type="SUPFAM" id="SSF52279">
    <property type="entry name" value="Beta-D-glucan exohydrolase, C-terminal domain"/>
    <property type="match status" value="1"/>
</dbReference>
<keyword evidence="6" id="KW-0136">Cellulose degradation</keyword>
<keyword evidence="11" id="KW-0732">Signal</keyword>
<keyword evidence="14" id="KW-1185">Reference proteome</keyword>
<dbReference type="GO" id="GO:0030245">
    <property type="term" value="P:cellulose catabolic process"/>
    <property type="evidence" value="ECO:0007669"/>
    <property type="project" value="UniProtKB-KW"/>
</dbReference>
<dbReference type="InterPro" id="IPR036881">
    <property type="entry name" value="Glyco_hydro_3_C_sf"/>
</dbReference>
<dbReference type="Pfam" id="PF14310">
    <property type="entry name" value="Fn3-like"/>
    <property type="match status" value="1"/>
</dbReference>
<evidence type="ECO:0000256" key="2">
    <source>
        <dbReference type="ARBA" id="ARBA00004987"/>
    </source>
</evidence>
<dbReference type="InterPro" id="IPR001764">
    <property type="entry name" value="Glyco_hydro_3_N"/>
</dbReference>
<dbReference type="GO" id="GO:0009251">
    <property type="term" value="P:glucan catabolic process"/>
    <property type="evidence" value="ECO:0000318"/>
    <property type="project" value="GO_Central"/>
</dbReference>
<reference evidence="13 14" key="1">
    <citation type="journal article" date="2006" name="Nature">
        <title>Insights from the genome of the biotrophic fungal plant pathogen Ustilago maydis.</title>
        <authorList>
            <person name="Kamper J."/>
            <person name="Kahmann R."/>
            <person name="Bolker M."/>
            <person name="Ma L.J."/>
            <person name="Brefort T."/>
            <person name="Saville B.J."/>
            <person name="Banuett F."/>
            <person name="Kronstad J.W."/>
            <person name="Gold S.E."/>
            <person name="Muller O."/>
            <person name="Perlin M.H."/>
            <person name="Wosten H.A."/>
            <person name="de Vries R."/>
            <person name="Ruiz-Herrera J."/>
            <person name="Reynaga-Pena C.G."/>
            <person name="Snetselaar K."/>
            <person name="McCann M."/>
            <person name="Perez-Martin J."/>
            <person name="Feldbrugge M."/>
            <person name="Basse C.W."/>
            <person name="Steinberg G."/>
            <person name="Ibeas J.I."/>
            <person name="Holloman W."/>
            <person name="Guzman P."/>
            <person name="Farman M."/>
            <person name="Stajich J.E."/>
            <person name="Sentandreu R."/>
            <person name="Gonzalez-Prieto J.M."/>
            <person name="Kennell J.C."/>
            <person name="Molina L."/>
            <person name="Schirawski J."/>
            <person name="Mendoza-Mendoza A."/>
            <person name="Greilinger D."/>
            <person name="Munch K."/>
            <person name="Rossel N."/>
            <person name="Scherer M."/>
            <person name="Vranes M."/>
            <person name="Ladendorf O."/>
            <person name="Vincon V."/>
            <person name="Fuchs U."/>
            <person name="Sandrock B."/>
            <person name="Meng S."/>
            <person name="Ho E.C."/>
            <person name="Cahill M.J."/>
            <person name="Boyce K.J."/>
            <person name="Klose J."/>
            <person name="Klosterman S.J."/>
            <person name="Deelstra H.J."/>
            <person name="Ortiz-Castellanos L."/>
            <person name="Li W."/>
            <person name="Sanchez-Alonso P."/>
            <person name="Schreier P.H."/>
            <person name="Hauser-Hahn I."/>
            <person name="Vaupel M."/>
            <person name="Koopmann E."/>
            <person name="Friedrich G."/>
            <person name="Voss H."/>
            <person name="Schluter T."/>
            <person name="Margolis J."/>
            <person name="Platt D."/>
            <person name="Swimmer C."/>
            <person name="Gnirke A."/>
            <person name="Chen F."/>
            <person name="Vysotskaia V."/>
            <person name="Mannhaupt G."/>
            <person name="Guldener U."/>
            <person name="Munsterkotter M."/>
            <person name="Haase D."/>
            <person name="Oesterheld M."/>
            <person name="Mewes H.W."/>
            <person name="Mauceli E.W."/>
            <person name="DeCaprio D."/>
            <person name="Wade C.M."/>
            <person name="Butler J."/>
            <person name="Young S."/>
            <person name="Jaffe D.B."/>
            <person name="Calvo S."/>
            <person name="Nusbaum C."/>
            <person name="Galagan J."/>
            <person name="Birren B.W."/>
        </authorList>
    </citation>
    <scope>NUCLEOTIDE SEQUENCE [LARGE SCALE GENOMIC DNA]</scope>
    <source>
        <strain evidence="14">DSM 14603 / FGSC 9021 / UM521</strain>
    </source>
</reference>
<dbReference type="EMBL" id="CM003140">
    <property type="protein sequence ID" value="KIS72025.1"/>
    <property type="molecule type" value="Genomic_DNA"/>
</dbReference>
<dbReference type="GeneID" id="23561746"/>
<evidence type="ECO:0000313" key="13">
    <source>
        <dbReference type="EMBL" id="KIS72025.1"/>
    </source>
</evidence>
<dbReference type="Gene3D" id="3.20.20.300">
    <property type="entry name" value="Glycoside hydrolase, family 3, N-terminal domain"/>
    <property type="match status" value="1"/>
</dbReference>
<dbReference type="InterPro" id="IPR013783">
    <property type="entry name" value="Ig-like_fold"/>
</dbReference>
<proteinExistence type="inferred from homology"/>
<dbReference type="InterPro" id="IPR017853">
    <property type="entry name" value="GH"/>
</dbReference>
<organism evidence="13 14">
    <name type="scientific">Mycosarcoma maydis</name>
    <name type="common">Corn smut fungus</name>
    <name type="synonym">Ustilago maydis</name>
    <dbReference type="NCBI Taxonomy" id="5270"/>
    <lineage>
        <taxon>Eukaryota</taxon>
        <taxon>Fungi</taxon>
        <taxon>Dikarya</taxon>
        <taxon>Basidiomycota</taxon>
        <taxon>Ustilaginomycotina</taxon>
        <taxon>Ustilaginomycetes</taxon>
        <taxon>Ustilaginales</taxon>
        <taxon>Ustilaginaceae</taxon>
        <taxon>Mycosarcoma</taxon>
    </lineage>
</organism>
<dbReference type="Proteomes" id="UP000000561">
    <property type="component" value="Chromosome 1"/>
</dbReference>
<dbReference type="SMART" id="SM01217">
    <property type="entry name" value="Fn3_like"/>
    <property type="match status" value="1"/>
</dbReference>
<dbReference type="InterPro" id="IPR050288">
    <property type="entry name" value="Cellulose_deg_GH3"/>
</dbReference>
<dbReference type="VEuPathDB" id="FungiDB:UMAG_00446"/>